<evidence type="ECO:0000313" key="1">
    <source>
        <dbReference type="EMBL" id="MDP4096202.1"/>
    </source>
</evidence>
<gene>
    <name evidence="1" type="ORF">OIN60_05380</name>
</gene>
<evidence type="ECO:0000313" key="2">
    <source>
        <dbReference type="Proteomes" id="UP001241848"/>
    </source>
</evidence>
<dbReference type="Proteomes" id="UP001241848">
    <property type="component" value="Unassembled WGS sequence"/>
</dbReference>
<accession>A0ABT9FN92</accession>
<proteinExistence type="predicted"/>
<keyword evidence="2" id="KW-1185">Reference proteome</keyword>
<name>A0ABT9FN92_9BACL</name>
<sequence length="209" mass="22678">MIPHTIEELDHIRRECRSMVTKRAIASGGTTLIPLPGADIFADVGILMQLLPDINAKFGLSERELSGMDTETKSMVYGLITSVGSKLIGRVITREIILHLLQKIGLRIATKQAARLVPLLGQGLAAALGFTAMRMIGNRHIDECYEVARRLMEQRSAADNAAEWTVSQTLPEPLPAGRVIPLLPVGAERRTKLTPGQEGPISSAAPRTI</sequence>
<reference evidence="1 2" key="1">
    <citation type="submission" date="2022-10" db="EMBL/GenBank/DDBJ databases">
        <title>Paenibacillus description and whole genome data of maize root bacterial community.</title>
        <authorList>
            <person name="Marton D."/>
            <person name="Farkas M."/>
            <person name="Cserhati M."/>
        </authorList>
    </citation>
    <scope>NUCLEOTIDE SEQUENCE [LARGE SCALE GENOMIC DNA]</scope>
    <source>
        <strain evidence="1 2">P96</strain>
    </source>
</reference>
<organism evidence="1 2">
    <name type="scientific">Paenibacillus zeirhizosphaerae</name>
    <dbReference type="NCBI Taxonomy" id="2987519"/>
    <lineage>
        <taxon>Bacteria</taxon>
        <taxon>Bacillati</taxon>
        <taxon>Bacillota</taxon>
        <taxon>Bacilli</taxon>
        <taxon>Bacillales</taxon>
        <taxon>Paenibacillaceae</taxon>
        <taxon>Paenibacillus</taxon>
    </lineage>
</organism>
<evidence type="ECO:0008006" key="3">
    <source>
        <dbReference type="Google" id="ProtNLM"/>
    </source>
</evidence>
<dbReference type="EMBL" id="JAPCKK010000011">
    <property type="protein sequence ID" value="MDP4096202.1"/>
    <property type="molecule type" value="Genomic_DNA"/>
</dbReference>
<protein>
    <recommendedName>
        <fullName evidence="3">DUF697 domain-containing protein</fullName>
    </recommendedName>
</protein>
<dbReference type="RefSeq" id="WP_305753823.1">
    <property type="nucleotide sequence ID" value="NZ_JAPCKK010000011.1"/>
</dbReference>
<comment type="caution">
    <text evidence="1">The sequence shown here is derived from an EMBL/GenBank/DDBJ whole genome shotgun (WGS) entry which is preliminary data.</text>
</comment>